<dbReference type="AlphaFoldDB" id="A0A6B8KDG4"/>
<accession>A0A6B8KDG4</accession>
<dbReference type="EMBL" id="CP046052">
    <property type="protein sequence ID" value="QGM46484.1"/>
    <property type="molecule type" value="Genomic_DNA"/>
</dbReference>
<dbReference type="KEGG" id="mhey:H2LOC_012700"/>
<dbReference type="Proteomes" id="UP000309061">
    <property type="component" value="Chromosome"/>
</dbReference>
<protein>
    <submittedName>
        <fullName evidence="1">DUF3108 domain-containing protein</fullName>
    </submittedName>
</protein>
<evidence type="ECO:0000313" key="2">
    <source>
        <dbReference type="Proteomes" id="UP000309061"/>
    </source>
</evidence>
<reference evidence="1 2" key="1">
    <citation type="submission" date="2019-11" db="EMBL/GenBank/DDBJ databases">
        <title>The genome sequence of Methylocystis heyeri.</title>
        <authorList>
            <person name="Oshkin I.Y."/>
            <person name="Miroshnikov K."/>
            <person name="Dedysh S.N."/>
        </authorList>
    </citation>
    <scope>NUCLEOTIDE SEQUENCE [LARGE SCALE GENOMIC DNA]</scope>
    <source>
        <strain evidence="1 2">H2</strain>
    </source>
</reference>
<sequence>MSEFDFSDRVRTARLAQAAAIALASFAEPAAAESLRAHYALTLLGLSFGSASASAMIEPQNYRLDISMKTSGLANLVNNTKAAATASGKLAPGGPAPAAFANTFANSYETRTTRMSLANNSVRALDVQPPPWDAAIRLPVSEEEKRHVVDPVSALIMSVPPDQPLVGPSACNRTIPVFDGVTRFNVELSYVDTRTAKTKGYVGPVSICSARYTPISGHSPNSTSTKFMAENHDMSVWLAPLSNAHVVAPLRIDVKTTVGMLSIDATEFQIGQK</sequence>
<proteinExistence type="predicted"/>
<dbReference type="RefSeq" id="WP_136496718.1">
    <property type="nucleotide sequence ID" value="NZ_CP046052.1"/>
</dbReference>
<dbReference type="InterPro" id="IPR021457">
    <property type="entry name" value="DUF3108"/>
</dbReference>
<dbReference type="OrthoDB" id="7630100at2"/>
<evidence type="ECO:0000313" key="1">
    <source>
        <dbReference type="EMBL" id="QGM46484.1"/>
    </source>
</evidence>
<dbReference type="Pfam" id="PF11306">
    <property type="entry name" value="DUF3108"/>
    <property type="match status" value="1"/>
</dbReference>
<organism evidence="1 2">
    <name type="scientific">Methylocystis heyeri</name>
    <dbReference type="NCBI Taxonomy" id="391905"/>
    <lineage>
        <taxon>Bacteria</taxon>
        <taxon>Pseudomonadati</taxon>
        <taxon>Pseudomonadota</taxon>
        <taxon>Alphaproteobacteria</taxon>
        <taxon>Hyphomicrobiales</taxon>
        <taxon>Methylocystaceae</taxon>
        <taxon>Methylocystis</taxon>
    </lineage>
</organism>
<gene>
    <name evidence="1" type="ORF">H2LOC_012700</name>
</gene>
<keyword evidence="2" id="KW-1185">Reference proteome</keyword>
<name>A0A6B8KDG4_9HYPH</name>